<comment type="caution">
    <text evidence="1">The sequence shown here is derived from an EMBL/GenBank/DDBJ whole genome shotgun (WGS) entry which is preliminary data.</text>
</comment>
<gene>
    <name evidence="1" type="ORF">B296_00047630</name>
</gene>
<dbReference type="Proteomes" id="UP000287651">
    <property type="component" value="Unassembled WGS sequence"/>
</dbReference>
<evidence type="ECO:0000313" key="1">
    <source>
        <dbReference type="EMBL" id="RRT51150.1"/>
    </source>
</evidence>
<proteinExistence type="predicted"/>
<dbReference type="EMBL" id="AMZH03012370">
    <property type="protein sequence ID" value="RRT51150.1"/>
    <property type="molecule type" value="Genomic_DNA"/>
</dbReference>
<protein>
    <submittedName>
        <fullName evidence="1">Uncharacterized protein</fullName>
    </submittedName>
</protein>
<dbReference type="AlphaFoldDB" id="A0A426YHK6"/>
<evidence type="ECO:0000313" key="2">
    <source>
        <dbReference type="Proteomes" id="UP000287651"/>
    </source>
</evidence>
<reference evidence="1 2" key="1">
    <citation type="journal article" date="2014" name="Agronomy (Basel)">
        <title>A Draft Genome Sequence for Ensete ventricosum, the Drought-Tolerant Tree Against Hunger.</title>
        <authorList>
            <person name="Harrison J."/>
            <person name="Moore K.A."/>
            <person name="Paszkiewicz K."/>
            <person name="Jones T."/>
            <person name="Grant M."/>
            <person name="Ambacheew D."/>
            <person name="Muzemil S."/>
            <person name="Studholme D.J."/>
        </authorList>
    </citation>
    <scope>NUCLEOTIDE SEQUENCE [LARGE SCALE GENOMIC DNA]</scope>
</reference>
<accession>A0A426YHK6</accession>
<sequence>MIERGTVPRFRDKAFINFQEVLLLIGALFLFDKQGIVDHPLVVEKEETVFSAEDAGSEVSDAGVAVIVYGLDLISMDEM</sequence>
<organism evidence="1 2">
    <name type="scientific">Ensete ventricosum</name>
    <name type="common">Abyssinian banana</name>
    <name type="synonym">Musa ensete</name>
    <dbReference type="NCBI Taxonomy" id="4639"/>
    <lineage>
        <taxon>Eukaryota</taxon>
        <taxon>Viridiplantae</taxon>
        <taxon>Streptophyta</taxon>
        <taxon>Embryophyta</taxon>
        <taxon>Tracheophyta</taxon>
        <taxon>Spermatophyta</taxon>
        <taxon>Magnoliopsida</taxon>
        <taxon>Liliopsida</taxon>
        <taxon>Zingiberales</taxon>
        <taxon>Musaceae</taxon>
        <taxon>Ensete</taxon>
    </lineage>
</organism>
<name>A0A426YHK6_ENSVE</name>